<organism evidence="2 3">
    <name type="scientific">Cupriavidus agavae</name>
    <dbReference type="NCBI Taxonomy" id="1001822"/>
    <lineage>
        <taxon>Bacteria</taxon>
        <taxon>Pseudomonadati</taxon>
        <taxon>Pseudomonadota</taxon>
        <taxon>Betaproteobacteria</taxon>
        <taxon>Burkholderiales</taxon>
        <taxon>Burkholderiaceae</taxon>
        <taxon>Cupriavidus</taxon>
    </lineage>
</organism>
<reference evidence="2 3" key="1">
    <citation type="journal article" date="2015" name="Stand. Genomic Sci.">
        <title>Genomic Encyclopedia of Bacterial and Archaeal Type Strains, Phase III: the genomes of soil and plant-associated and newly described type strains.</title>
        <authorList>
            <person name="Whitman W.B."/>
            <person name="Woyke T."/>
            <person name="Klenk H.P."/>
            <person name="Zhou Y."/>
            <person name="Lilburn T.G."/>
            <person name="Beck B.J."/>
            <person name="De Vos P."/>
            <person name="Vandamme P."/>
            <person name="Eisen J.A."/>
            <person name="Garrity G."/>
            <person name="Hugenholtz P."/>
            <person name="Kyrpides N.C."/>
        </authorList>
    </citation>
    <scope>NUCLEOTIDE SEQUENCE [LARGE SCALE GENOMIC DNA]</scope>
    <source>
        <strain evidence="2 3">ASC-9842</strain>
    </source>
</reference>
<evidence type="ECO:0000313" key="2">
    <source>
        <dbReference type="EMBL" id="RZT36648.1"/>
    </source>
</evidence>
<dbReference type="RefSeq" id="WP_130392289.1">
    <property type="nucleotide sequence ID" value="NZ_SGXM01000004.1"/>
</dbReference>
<comment type="caution">
    <text evidence="2">The sequence shown here is derived from an EMBL/GenBank/DDBJ whole genome shotgun (WGS) entry which is preliminary data.</text>
</comment>
<keyword evidence="3" id="KW-1185">Reference proteome</keyword>
<protein>
    <recommendedName>
        <fullName evidence="4">Lipoprotein</fullName>
    </recommendedName>
</protein>
<sequence length="365" mass="38014">MKKIIPVSLSLSVLSALLLAACGGGGGEGPTQSVAEANASGTVTMTIPLKSVDRTRTPAAADAGTTKKPTFIDGDSNGLLKVFFDGQEVFSFRTTGEPAVTGGPSGTATMDNGGTFNYSTTISLVNNQPVAKVVGTYKTTPGNHTIGAVQVNGPCTVAHCIADNEGYVLSQGQATVRLQPGDNGAATMYMRGVMQSVYICNDNCNGQTGPIQSDGLYHLYVVVADENGTAIPYQESSPGHPVPYDNGAYQIVEVPTNTPKLLEITDPEGDRITENTWFSSPGLFRKFGTEGYGIGVRLRCVGVGTTRLIARLGAQGGTPVVKVDKAMEARHYPTANMELGPVGANQQFGNQLTVNCEASGAVTVL</sequence>
<dbReference type="PROSITE" id="PS51257">
    <property type="entry name" value="PROKAR_LIPOPROTEIN"/>
    <property type="match status" value="1"/>
</dbReference>
<feature type="chain" id="PRO_5021001708" description="Lipoprotein" evidence="1">
    <location>
        <begin position="21"/>
        <end position="365"/>
    </location>
</feature>
<gene>
    <name evidence="2" type="ORF">EV147_3309</name>
</gene>
<name>A0A4Q7RUQ5_9BURK</name>
<evidence type="ECO:0008006" key="4">
    <source>
        <dbReference type="Google" id="ProtNLM"/>
    </source>
</evidence>
<accession>A0A4Q7RUQ5</accession>
<keyword evidence="1" id="KW-0732">Signal</keyword>
<dbReference type="AlphaFoldDB" id="A0A4Q7RUQ5"/>
<evidence type="ECO:0000256" key="1">
    <source>
        <dbReference type="SAM" id="SignalP"/>
    </source>
</evidence>
<dbReference type="EMBL" id="SGXM01000004">
    <property type="protein sequence ID" value="RZT36648.1"/>
    <property type="molecule type" value="Genomic_DNA"/>
</dbReference>
<dbReference type="Proteomes" id="UP000291078">
    <property type="component" value="Unassembled WGS sequence"/>
</dbReference>
<evidence type="ECO:0000313" key="3">
    <source>
        <dbReference type="Proteomes" id="UP000291078"/>
    </source>
</evidence>
<proteinExistence type="predicted"/>
<feature type="signal peptide" evidence="1">
    <location>
        <begin position="1"/>
        <end position="20"/>
    </location>
</feature>